<keyword evidence="4" id="KW-1185">Reference proteome</keyword>
<dbReference type="SUPFAM" id="SSF56059">
    <property type="entry name" value="Glutathione synthetase ATP-binding domain-like"/>
    <property type="match status" value="1"/>
</dbReference>
<dbReference type="AlphaFoldDB" id="K6ZGJ6"/>
<comment type="caution">
    <text evidence="3">The sequence shown here is derived from an EMBL/GenBank/DDBJ whole genome shotgun (WGS) entry which is preliminary data.</text>
</comment>
<dbReference type="EMBL" id="BAEQ01000045">
    <property type="protein sequence ID" value="GAC29472.1"/>
    <property type="molecule type" value="Genomic_DNA"/>
</dbReference>
<evidence type="ECO:0000256" key="1">
    <source>
        <dbReference type="PROSITE-ProRule" id="PRU00409"/>
    </source>
</evidence>
<dbReference type="InterPro" id="IPR011761">
    <property type="entry name" value="ATP-grasp"/>
</dbReference>
<feature type="domain" description="ATP-grasp" evidence="2">
    <location>
        <begin position="92"/>
        <end position="272"/>
    </location>
</feature>
<dbReference type="PROSITE" id="PS50975">
    <property type="entry name" value="ATP_GRASP"/>
    <property type="match status" value="1"/>
</dbReference>
<name>K6ZGJ6_9ALTE</name>
<dbReference type="GO" id="GO:0005524">
    <property type="term" value="F:ATP binding"/>
    <property type="evidence" value="ECO:0007669"/>
    <property type="project" value="UniProtKB-UniRule"/>
</dbReference>
<keyword evidence="1" id="KW-0067">ATP-binding</keyword>
<dbReference type="OrthoDB" id="4789744at2"/>
<evidence type="ECO:0000313" key="4">
    <source>
        <dbReference type="Proteomes" id="UP000006251"/>
    </source>
</evidence>
<protein>
    <recommendedName>
        <fullName evidence="2">ATP-grasp domain-containing protein</fullName>
    </recommendedName>
</protein>
<accession>K6ZGJ6</accession>
<evidence type="ECO:0000259" key="2">
    <source>
        <dbReference type="PROSITE" id="PS50975"/>
    </source>
</evidence>
<gene>
    <name evidence="3" type="ORF">GPAL_2618</name>
</gene>
<dbReference type="Proteomes" id="UP000006251">
    <property type="component" value="Unassembled WGS sequence"/>
</dbReference>
<keyword evidence="1" id="KW-0547">Nucleotide-binding</keyword>
<dbReference type="GO" id="GO:0046872">
    <property type="term" value="F:metal ion binding"/>
    <property type="evidence" value="ECO:0007669"/>
    <property type="project" value="InterPro"/>
</dbReference>
<proteinExistence type="predicted"/>
<reference evidence="4" key="1">
    <citation type="journal article" date="2014" name="Environ. Microbiol.">
        <title>Comparative genomics of the marine bacterial genus Glaciecola reveals the high degree of genomic diversity and genomic characteristic for cold adaptation.</title>
        <authorList>
            <person name="Qin Q.L."/>
            <person name="Xie B.B."/>
            <person name="Yu Y."/>
            <person name="Shu Y.L."/>
            <person name="Rong J.C."/>
            <person name="Zhang Y.J."/>
            <person name="Zhao D.L."/>
            <person name="Chen X.L."/>
            <person name="Zhang X.Y."/>
            <person name="Chen B."/>
            <person name="Zhou B.C."/>
            <person name="Zhang Y.Z."/>
        </authorList>
    </citation>
    <scope>NUCLEOTIDE SEQUENCE [LARGE SCALE GENOMIC DNA]</scope>
    <source>
        <strain evidence="4">ACAM 615</strain>
    </source>
</reference>
<evidence type="ECO:0000313" key="3">
    <source>
        <dbReference type="EMBL" id="GAC29472.1"/>
    </source>
</evidence>
<organism evidence="3 4">
    <name type="scientific">Brumicola pallidula DSM 14239 = ACAM 615</name>
    <dbReference type="NCBI Taxonomy" id="1121922"/>
    <lineage>
        <taxon>Bacteria</taxon>
        <taxon>Pseudomonadati</taxon>
        <taxon>Pseudomonadota</taxon>
        <taxon>Gammaproteobacteria</taxon>
        <taxon>Alteromonadales</taxon>
        <taxon>Alteromonadaceae</taxon>
        <taxon>Brumicola</taxon>
    </lineage>
</organism>
<dbReference type="STRING" id="1121922.GCA_000428905_02171"/>
<dbReference type="RefSeq" id="WP_006012442.1">
    <property type="nucleotide sequence ID" value="NZ_AUAV01000011.1"/>
</dbReference>
<sequence length="291" mass="31835">MSILILTDIPEWVRPLVDLLESRGIKVQVADDPEQILTNGLIVNRVSSLLAEGDRARADLITNSLRTWETEGRSVINGSFCFQTGYSKLAQAKLFTECGVCTPRTHPAVPGGRAIHGKAVLLKPPAGGFGRGIRMLGDGETAPDRLFSREEGWIEQEMLTAADGCVHRVEVLGSDILYEARSPLRADDFNYCMAHPESDVTLWSPPEIAPKVTEAVKKIIQAARMELGAVEYLLDEKENPVFIDLNPVSSFHPGATAVLGRDPLEATASYLIHRSADLKKRTKGRPGNNLV</sequence>